<comment type="similarity">
    <text evidence="9">Belongs to the peroxiredoxin family. BCP/PrxQ subfamily.</text>
</comment>
<dbReference type="InterPro" id="IPR036249">
    <property type="entry name" value="Thioredoxin-like_sf"/>
</dbReference>
<dbReference type="PANTHER" id="PTHR42801">
    <property type="entry name" value="THIOREDOXIN-DEPENDENT PEROXIDE REDUCTASE"/>
    <property type="match status" value="1"/>
</dbReference>
<evidence type="ECO:0000256" key="5">
    <source>
        <dbReference type="ARBA" id="ARBA00023002"/>
    </source>
</evidence>
<dbReference type="PROSITE" id="PS51352">
    <property type="entry name" value="THIOREDOXIN_2"/>
    <property type="match status" value="1"/>
</dbReference>
<evidence type="ECO:0000256" key="11">
    <source>
        <dbReference type="ARBA" id="ARBA00049091"/>
    </source>
</evidence>
<keyword evidence="14" id="KW-1185">Reference proteome</keyword>
<dbReference type="AlphaFoldDB" id="A0A124E1P9"/>
<proteinExistence type="inferred from homology"/>
<dbReference type="InterPro" id="IPR013766">
    <property type="entry name" value="Thioredoxin_domain"/>
</dbReference>
<evidence type="ECO:0000256" key="4">
    <source>
        <dbReference type="ARBA" id="ARBA00022862"/>
    </source>
</evidence>
<evidence type="ECO:0000313" key="14">
    <source>
        <dbReference type="Proteomes" id="UP000069443"/>
    </source>
</evidence>
<evidence type="ECO:0000259" key="12">
    <source>
        <dbReference type="PROSITE" id="PS51352"/>
    </source>
</evidence>
<dbReference type="CDD" id="cd02970">
    <property type="entry name" value="PRX_like2"/>
    <property type="match status" value="1"/>
</dbReference>
<evidence type="ECO:0000256" key="1">
    <source>
        <dbReference type="ARBA" id="ARBA00003330"/>
    </source>
</evidence>
<dbReference type="Pfam" id="PF00578">
    <property type="entry name" value="AhpC-TSA"/>
    <property type="match status" value="1"/>
</dbReference>
<dbReference type="SUPFAM" id="SSF52833">
    <property type="entry name" value="Thioredoxin-like"/>
    <property type="match status" value="1"/>
</dbReference>
<feature type="domain" description="Thioredoxin" evidence="12">
    <location>
        <begin position="59"/>
        <end position="232"/>
    </location>
</feature>
<evidence type="ECO:0000256" key="10">
    <source>
        <dbReference type="ARBA" id="ARBA00041373"/>
    </source>
</evidence>
<dbReference type="Gene3D" id="3.40.30.10">
    <property type="entry name" value="Glutaredoxin"/>
    <property type="match status" value="1"/>
</dbReference>
<dbReference type="STRING" id="228230.RMCC_1331"/>
<accession>A0A124E1P9</accession>
<evidence type="ECO:0000256" key="3">
    <source>
        <dbReference type="ARBA" id="ARBA00022559"/>
    </source>
</evidence>
<reference evidence="14" key="2">
    <citation type="submission" date="2016-02" db="EMBL/GenBank/DDBJ databases">
        <title>Draft genome sequence of five rapidly growing Mycobacterium species.</title>
        <authorList>
            <person name="Katahira K."/>
            <person name="Gotou Y."/>
            <person name="Iida K."/>
            <person name="Ogura Y."/>
            <person name="Hayashi T."/>
        </authorList>
    </citation>
    <scope>NUCLEOTIDE SEQUENCE [LARGE SCALE GENOMIC DNA]</scope>
    <source>
        <strain evidence="14">JCM15298</strain>
    </source>
</reference>
<dbReference type="InterPro" id="IPR050924">
    <property type="entry name" value="Peroxiredoxin_BCP/PrxQ"/>
</dbReference>
<evidence type="ECO:0000256" key="6">
    <source>
        <dbReference type="ARBA" id="ARBA00023157"/>
    </source>
</evidence>
<comment type="function">
    <text evidence="1">Thiol-specific peroxidase that catalyzes the reduction of hydrogen peroxide and organic hydroperoxides to water and alcohols, respectively. Plays a role in cell protection against oxidative stress by detoxifying peroxides and as sensor of hydrogen peroxide-mediated signaling events.</text>
</comment>
<protein>
    <recommendedName>
        <fullName evidence="2">thioredoxin-dependent peroxiredoxin</fullName>
        <ecNumber evidence="2">1.11.1.24</ecNumber>
    </recommendedName>
    <alternativeName>
        <fullName evidence="10">Bacterioferritin comigratory protein</fullName>
    </alternativeName>
    <alternativeName>
        <fullName evidence="8">Thioredoxin peroxidase</fullName>
    </alternativeName>
</protein>
<dbReference type="GO" id="GO:0008379">
    <property type="term" value="F:thioredoxin peroxidase activity"/>
    <property type="evidence" value="ECO:0007669"/>
    <property type="project" value="TreeGrafter"/>
</dbReference>
<keyword evidence="6" id="KW-1015">Disulfide bond</keyword>
<keyword evidence="3" id="KW-0575">Peroxidase</keyword>
<comment type="catalytic activity">
    <reaction evidence="11">
        <text>a hydroperoxide + [thioredoxin]-dithiol = an alcohol + [thioredoxin]-disulfide + H2O</text>
        <dbReference type="Rhea" id="RHEA:62620"/>
        <dbReference type="Rhea" id="RHEA-COMP:10698"/>
        <dbReference type="Rhea" id="RHEA-COMP:10700"/>
        <dbReference type="ChEBI" id="CHEBI:15377"/>
        <dbReference type="ChEBI" id="CHEBI:29950"/>
        <dbReference type="ChEBI" id="CHEBI:30879"/>
        <dbReference type="ChEBI" id="CHEBI:35924"/>
        <dbReference type="ChEBI" id="CHEBI:50058"/>
        <dbReference type="EC" id="1.11.1.24"/>
    </reaction>
</comment>
<name>A0A124E1P9_MYCCR</name>
<dbReference type="EMBL" id="BCSY01000035">
    <property type="protein sequence ID" value="GAS94365.1"/>
    <property type="molecule type" value="Genomic_DNA"/>
</dbReference>
<keyword evidence="4" id="KW-0049">Antioxidant</keyword>
<comment type="caution">
    <text evidence="13">The sequence shown here is derived from an EMBL/GenBank/DDBJ whole genome shotgun (WGS) entry which is preliminary data.</text>
</comment>
<dbReference type="GO" id="GO:0045454">
    <property type="term" value="P:cell redox homeostasis"/>
    <property type="evidence" value="ECO:0007669"/>
    <property type="project" value="TreeGrafter"/>
</dbReference>
<evidence type="ECO:0000313" key="13">
    <source>
        <dbReference type="EMBL" id="GAS94365.1"/>
    </source>
</evidence>
<sequence>MIDPIDQAEAEMTTHTPTISEQAHAVAAGSAARLPADVVSAFTAEQAALEARGVPLDVVAAGTGMPDGELLDVHGAPTSLTRLRDGRPAVVVFYRGAWCPYCNIALRTYQSELVPALSERGVELIAISPQKPDGSLTSAESNDLSYSVASDPGNQIATALGILTEPSPDTIAAQITLGLDLTEVNADGGKALPMPTVVVLDAAGIIRWIDVHPNYTTRSEVPDILAAVDAVS</sequence>
<reference evidence="14" key="1">
    <citation type="journal article" date="2016" name="Genome Announc.">
        <title>Draft Genome Sequences of Five Rapidly Growing Mycobacterium Species, M. thermoresistibile, M. fortuitum subsp. acetamidolyticum, M. canariasense, M. brisbanense, and M. novocastrense.</title>
        <authorList>
            <person name="Katahira K."/>
            <person name="Ogura Y."/>
            <person name="Gotoh Y."/>
            <person name="Hayashi T."/>
        </authorList>
    </citation>
    <scope>NUCLEOTIDE SEQUENCE [LARGE SCALE GENOMIC DNA]</scope>
    <source>
        <strain evidence="14">JCM15298</strain>
    </source>
</reference>
<keyword evidence="7" id="KW-0676">Redox-active center</keyword>
<keyword evidence="5" id="KW-0560">Oxidoreductase</keyword>
<evidence type="ECO:0000256" key="2">
    <source>
        <dbReference type="ARBA" id="ARBA00013017"/>
    </source>
</evidence>
<dbReference type="InterPro" id="IPR000866">
    <property type="entry name" value="AhpC/TSA"/>
</dbReference>
<evidence type="ECO:0000256" key="7">
    <source>
        <dbReference type="ARBA" id="ARBA00023284"/>
    </source>
</evidence>
<dbReference type="EC" id="1.11.1.24" evidence="2"/>
<dbReference type="GO" id="GO:0005737">
    <property type="term" value="C:cytoplasm"/>
    <property type="evidence" value="ECO:0007669"/>
    <property type="project" value="TreeGrafter"/>
</dbReference>
<evidence type="ECO:0000256" key="8">
    <source>
        <dbReference type="ARBA" id="ARBA00032824"/>
    </source>
</evidence>
<dbReference type="PANTHER" id="PTHR42801:SF7">
    <property type="entry name" value="SLL1159 PROTEIN"/>
    <property type="match status" value="1"/>
</dbReference>
<dbReference type="Proteomes" id="UP000069443">
    <property type="component" value="Unassembled WGS sequence"/>
</dbReference>
<dbReference type="GO" id="GO:0034599">
    <property type="term" value="P:cellular response to oxidative stress"/>
    <property type="evidence" value="ECO:0007669"/>
    <property type="project" value="TreeGrafter"/>
</dbReference>
<organism evidence="13 14">
    <name type="scientific">Mycolicibacterium canariasense</name>
    <name type="common">Mycobacterium canariasense</name>
    <dbReference type="NCBI Taxonomy" id="228230"/>
    <lineage>
        <taxon>Bacteria</taxon>
        <taxon>Bacillati</taxon>
        <taxon>Actinomycetota</taxon>
        <taxon>Actinomycetes</taxon>
        <taxon>Mycobacteriales</taxon>
        <taxon>Mycobacteriaceae</taxon>
        <taxon>Mycolicibacterium</taxon>
    </lineage>
</organism>
<gene>
    <name evidence="13" type="ORF">RMCC_1331</name>
</gene>
<evidence type="ECO:0000256" key="9">
    <source>
        <dbReference type="ARBA" id="ARBA00038489"/>
    </source>
</evidence>